<dbReference type="AlphaFoldDB" id="A0A182IJ39"/>
<reference evidence="1" key="1">
    <citation type="submission" date="2022-08" db="UniProtKB">
        <authorList>
            <consortium name="EnsemblMetazoa"/>
        </authorList>
    </citation>
    <scope>IDENTIFICATION</scope>
    <source>
        <strain evidence="1">EBRO</strain>
    </source>
</reference>
<accession>A0A182IJ39</accession>
<organism evidence="1">
    <name type="scientific">Anopheles atroparvus</name>
    <name type="common">European mosquito</name>
    <dbReference type="NCBI Taxonomy" id="41427"/>
    <lineage>
        <taxon>Eukaryota</taxon>
        <taxon>Metazoa</taxon>
        <taxon>Ecdysozoa</taxon>
        <taxon>Arthropoda</taxon>
        <taxon>Hexapoda</taxon>
        <taxon>Insecta</taxon>
        <taxon>Pterygota</taxon>
        <taxon>Neoptera</taxon>
        <taxon>Endopterygota</taxon>
        <taxon>Diptera</taxon>
        <taxon>Nematocera</taxon>
        <taxon>Culicoidea</taxon>
        <taxon>Culicidae</taxon>
        <taxon>Anophelinae</taxon>
        <taxon>Anopheles</taxon>
    </lineage>
</organism>
<evidence type="ECO:0000313" key="1">
    <source>
        <dbReference type="EnsemblMetazoa" id="AATE000112-PA.1"/>
    </source>
</evidence>
<dbReference type="EnsemblMetazoa" id="AATE000112-RA">
    <property type="protein sequence ID" value="AATE000112-PA.1"/>
    <property type="gene ID" value="AATE000112"/>
</dbReference>
<name>A0A182IJ39_ANOAO</name>
<proteinExistence type="predicted"/>
<dbReference type="VEuPathDB" id="VectorBase:AATE000112"/>
<protein>
    <submittedName>
        <fullName evidence="1">Uncharacterized protein</fullName>
    </submittedName>
</protein>
<sequence>MSDGTAVPPGMEGVGEIEPLSSKPPTTGSACTTAVAVGDVSVCEDDWESVGEINRSGWREDNCPRFVLVLESFMLPPSTPPCCFRSRLENCLLSTEHQTFSPLSKLIQ</sequence>